<evidence type="ECO:0000259" key="3">
    <source>
        <dbReference type="Pfam" id="PF08338"/>
    </source>
</evidence>
<dbReference type="PANTHER" id="PTHR11092:SF0">
    <property type="entry name" value="EPIMERASE FAMILY PROTEIN SDR39U1"/>
    <property type="match status" value="1"/>
</dbReference>
<dbReference type="Pfam" id="PF01370">
    <property type="entry name" value="Epimerase"/>
    <property type="match status" value="1"/>
</dbReference>
<dbReference type="Gene3D" id="3.40.50.720">
    <property type="entry name" value="NAD(P)-binding Rossmann-like Domain"/>
    <property type="match status" value="1"/>
</dbReference>
<dbReference type="NCBIfam" id="TIGR01777">
    <property type="entry name" value="yfcH"/>
    <property type="match status" value="1"/>
</dbReference>
<comment type="caution">
    <text evidence="4">The sequence shown here is derived from an EMBL/GenBank/DDBJ whole genome shotgun (WGS) entry which is preliminary data.</text>
</comment>
<dbReference type="EMBL" id="SISG01000001">
    <property type="protein sequence ID" value="TBN56978.1"/>
    <property type="molecule type" value="Genomic_DNA"/>
</dbReference>
<gene>
    <name evidence="4" type="ORF">EYE40_05955</name>
</gene>
<dbReference type="Proteomes" id="UP000294194">
    <property type="component" value="Unassembled WGS sequence"/>
</dbReference>
<reference evidence="5" key="1">
    <citation type="submission" date="2019-02" db="EMBL/GenBank/DDBJ databases">
        <title>Glaciihabitans arcticus sp. nov., a psychrotolerant bacterium isolated from polar soil.</title>
        <authorList>
            <person name="Dahal R.H."/>
        </authorList>
    </citation>
    <scope>NUCLEOTIDE SEQUENCE [LARGE SCALE GENOMIC DNA]</scope>
    <source>
        <strain evidence="5">RP-3-7</strain>
    </source>
</reference>
<evidence type="ECO:0000259" key="2">
    <source>
        <dbReference type="Pfam" id="PF01370"/>
    </source>
</evidence>
<dbReference type="SUPFAM" id="SSF51735">
    <property type="entry name" value="NAD(P)-binding Rossmann-fold domains"/>
    <property type="match status" value="1"/>
</dbReference>
<proteinExistence type="inferred from homology"/>
<organism evidence="4 5">
    <name type="scientific">Glaciihabitans arcticus</name>
    <dbReference type="NCBI Taxonomy" id="2668039"/>
    <lineage>
        <taxon>Bacteria</taxon>
        <taxon>Bacillati</taxon>
        <taxon>Actinomycetota</taxon>
        <taxon>Actinomycetes</taxon>
        <taxon>Micrococcales</taxon>
        <taxon>Microbacteriaceae</taxon>
        <taxon>Glaciihabitans</taxon>
    </lineage>
</organism>
<protein>
    <submittedName>
        <fullName evidence="4">TIGR01777 family protein</fullName>
    </submittedName>
</protein>
<feature type="domain" description="NAD-dependent epimerase/dehydratase" evidence="2">
    <location>
        <begin position="6"/>
        <end position="213"/>
    </location>
</feature>
<name>A0A4Q9GTM4_9MICO</name>
<evidence type="ECO:0000313" key="5">
    <source>
        <dbReference type="Proteomes" id="UP000294194"/>
    </source>
</evidence>
<feature type="domain" description="DUF1731" evidence="3">
    <location>
        <begin position="251"/>
        <end position="298"/>
    </location>
</feature>
<dbReference type="AlphaFoldDB" id="A0A4Q9GTM4"/>
<dbReference type="InterPro" id="IPR010099">
    <property type="entry name" value="SDR39U1"/>
</dbReference>
<accession>A0A4Q9GTM4</accession>
<comment type="similarity">
    <text evidence="1">Belongs to the NAD(P)-dependent epimerase/dehydratase family. SDR39U1 subfamily.</text>
</comment>
<dbReference type="InterPro" id="IPR001509">
    <property type="entry name" value="Epimerase_deHydtase"/>
</dbReference>
<keyword evidence="5" id="KW-1185">Reference proteome</keyword>
<evidence type="ECO:0000313" key="4">
    <source>
        <dbReference type="EMBL" id="TBN56978.1"/>
    </source>
</evidence>
<dbReference type="PANTHER" id="PTHR11092">
    <property type="entry name" value="SUGAR NUCLEOTIDE EPIMERASE RELATED"/>
    <property type="match status" value="1"/>
</dbReference>
<dbReference type="RefSeq" id="WP_130981088.1">
    <property type="nucleotide sequence ID" value="NZ_SISG01000001.1"/>
</dbReference>
<dbReference type="InterPro" id="IPR036291">
    <property type="entry name" value="NAD(P)-bd_dom_sf"/>
</dbReference>
<evidence type="ECO:0000256" key="1">
    <source>
        <dbReference type="ARBA" id="ARBA00009353"/>
    </source>
</evidence>
<sequence length="302" mass="33019">MTGQRIVIAGASGFMGQYFVRRFREEGETVVTVGRSGSDVTWGDTAALEAALDGADLLLNLAGKSVNARYSGKTMAAIFSSRLLTTGELGRAVEAVASPPKVWLNSSTATIYKHSDERPNTDEDGIIGEGFSVNVANAWEGEFFAHARDETRQVALRMAIVLGDGSALAPLLALTRLGFGGTQFGGKTRGGRQMFSWVHIEDVYRAIRFLQRDVTIDGTVNISSPNPVRNRELMATLRRVLGVPFGIPLFRWMLELGAFAIRTETELLLKSRWVLPTRLLAEGFEFEHPELEGAVRDITGRA</sequence>
<dbReference type="InterPro" id="IPR013549">
    <property type="entry name" value="DUF1731"/>
</dbReference>
<dbReference type="Pfam" id="PF08338">
    <property type="entry name" value="DUF1731"/>
    <property type="match status" value="1"/>
</dbReference>